<evidence type="ECO:0000256" key="8">
    <source>
        <dbReference type="ARBA" id="ARBA00042541"/>
    </source>
</evidence>
<evidence type="ECO:0000256" key="7">
    <source>
        <dbReference type="ARBA" id="ARBA00040591"/>
    </source>
</evidence>
<dbReference type="InterPro" id="IPR050799">
    <property type="entry name" value="ZIP_Transporter"/>
</dbReference>
<evidence type="ECO:0000313" key="14">
    <source>
        <dbReference type="EMBL" id="AFO95959.1"/>
    </source>
</evidence>
<feature type="domain" description="Zinc transporter ZIP4 N-terminal" evidence="12">
    <location>
        <begin position="60"/>
        <end position="219"/>
    </location>
</feature>
<feature type="transmembrane region" description="Helical" evidence="10">
    <location>
        <begin position="614"/>
        <end position="633"/>
    </location>
</feature>
<dbReference type="GO" id="GO:0140410">
    <property type="term" value="F:monoatomic cation:bicarbonate symporter activity"/>
    <property type="evidence" value="ECO:0007669"/>
    <property type="project" value="TreeGrafter"/>
</dbReference>
<organism evidence="14">
    <name type="scientific">Callorhinchus milii</name>
    <name type="common">Ghost shark</name>
    <dbReference type="NCBI Taxonomy" id="7868"/>
    <lineage>
        <taxon>Eukaryota</taxon>
        <taxon>Metazoa</taxon>
        <taxon>Chordata</taxon>
        <taxon>Craniata</taxon>
        <taxon>Vertebrata</taxon>
        <taxon>Chondrichthyes</taxon>
        <taxon>Holocephali</taxon>
        <taxon>Chimaeriformes</taxon>
        <taxon>Callorhinchidae</taxon>
        <taxon>Callorhinchus</taxon>
    </lineage>
</organism>
<dbReference type="EMBL" id="JW863442">
    <property type="protein sequence ID" value="AFO95959.1"/>
    <property type="molecule type" value="mRNA"/>
</dbReference>
<feature type="signal peptide" evidence="11">
    <location>
        <begin position="1"/>
        <end position="23"/>
    </location>
</feature>
<dbReference type="PANTHER" id="PTHR12191:SF4">
    <property type="entry name" value="ZINC TRANSPORTER ZIP12"/>
    <property type="match status" value="1"/>
</dbReference>
<reference evidence="14" key="1">
    <citation type="journal article" date="2014" name="Nature">
        <title>Elephant shark genome provides unique insights into gnathostome evolution.</title>
        <authorList>
            <consortium name="International Elephant Shark Genome Sequencing Consortium"/>
            <person name="Venkatesh B."/>
            <person name="Lee A.P."/>
            <person name="Ravi V."/>
            <person name="Maurya A.K."/>
            <person name="Lian M.M."/>
            <person name="Swann J.B."/>
            <person name="Ohta Y."/>
            <person name="Flajnik M.F."/>
            <person name="Sutoh Y."/>
            <person name="Kasahara M."/>
            <person name="Hoon S."/>
            <person name="Gangu V."/>
            <person name="Roy S.W."/>
            <person name="Irimia M."/>
            <person name="Korzh V."/>
            <person name="Kondrychyn I."/>
            <person name="Lim Z.W."/>
            <person name="Tay B.H."/>
            <person name="Tohari S."/>
            <person name="Kong K.W."/>
            <person name="Ho S."/>
            <person name="Lorente-Galdos B."/>
            <person name="Quilez J."/>
            <person name="Marques-Bonet T."/>
            <person name="Raney B.J."/>
            <person name="Ingham P.W."/>
            <person name="Tay A."/>
            <person name="Hillier L.W."/>
            <person name="Minx P."/>
            <person name="Boehm T."/>
            <person name="Wilson R.K."/>
            <person name="Brenner S."/>
            <person name="Warren W.C."/>
        </authorList>
    </citation>
    <scope>NUCLEOTIDE SEQUENCE</scope>
    <source>
        <tissue evidence="14">Liver</tissue>
    </source>
</reference>
<dbReference type="GO" id="GO:0005385">
    <property type="term" value="F:zinc ion transmembrane transporter activity"/>
    <property type="evidence" value="ECO:0007669"/>
    <property type="project" value="TreeGrafter"/>
</dbReference>
<protein>
    <recommendedName>
        <fullName evidence="7">Zinc transporter ZIP12</fullName>
    </recommendedName>
    <alternativeName>
        <fullName evidence="8">Solute carrier family 39 member 12</fullName>
    </alternativeName>
    <alternativeName>
        <fullName evidence="9">Zrt- and Irt-like protein 12</fullName>
    </alternativeName>
</protein>
<evidence type="ECO:0000256" key="9">
    <source>
        <dbReference type="ARBA" id="ARBA00042971"/>
    </source>
</evidence>
<accession>V9KDR0</accession>
<dbReference type="InterPro" id="IPR049406">
    <property type="entry name" value="ZIP4_12_EF-hand"/>
</dbReference>
<dbReference type="GO" id="GO:0005886">
    <property type="term" value="C:plasma membrane"/>
    <property type="evidence" value="ECO:0007669"/>
    <property type="project" value="TreeGrafter"/>
</dbReference>
<dbReference type="InterPro" id="IPR041137">
    <property type="entry name" value="ZIP4_N"/>
</dbReference>
<evidence type="ECO:0000256" key="5">
    <source>
        <dbReference type="ARBA" id="ARBA00023136"/>
    </source>
</evidence>
<dbReference type="InterPro" id="IPR003689">
    <property type="entry name" value="ZIP"/>
</dbReference>
<keyword evidence="3 10" id="KW-0812">Transmembrane</keyword>
<evidence type="ECO:0000256" key="4">
    <source>
        <dbReference type="ARBA" id="ARBA00022989"/>
    </source>
</evidence>
<dbReference type="GO" id="GO:0071578">
    <property type="term" value="P:zinc ion import across plasma membrane"/>
    <property type="evidence" value="ECO:0007669"/>
    <property type="project" value="TreeGrafter"/>
</dbReference>
<dbReference type="Pfam" id="PF18292">
    <property type="entry name" value="ZIP4_domain"/>
    <property type="match status" value="1"/>
</dbReference>
<feature type="transmembrane region" description="Helical" evidence="10">
    <location>
        <begin position="675"/>
        <end position="698"/>
    </location>
</feature>
<sequence>MLLPWVRLVICVSTVGTLIKVEANENREADWHNYGYLKEVLHNLTLGDHVAFPRNDTGLLIHMLWDRVQCTERTGNTVRQCDQCLSPEYLLSFVEGTAEDELNEDAFHRISVILLYYIINMKDVCSSKTLPTTKNYKFYLKGILSLIPEENSQYLSHNEVSKLLEIIQEHYTVSSWSQCVDAEWLEKETGIIDTQEADEHSTPPLAAALITYILQGLCIDNSHLPSPDFFVDFIFDFLNSTNSMSTADLNHLLKQLGLGKHLESHSHHNQADLRSMNTHRRNSNGLHRKLRHEDHNDHAHVNGKFTWTKVCFSGEKLVEIFLNGNESAISKEHFSHISPAIIQQLLSGACQHSEEEHMQSRVPPTIAEKYGYSTVAVAIITVGSMCGITLIAFNSCNELYKLILQLFVGTAVGTLSGDALLHLLPQILDLHGHEPGHEHEHGPGESDHFAEGKEYLWKMLGVIGGIYGFFLIEKLFILIVTLRGQTHSFATGHLGHSHDLPLVSNLNSQTERNKSISTMQLGNPEDSENTEVATSEAANIEFENDKKNGLNMLAIMILVGDGLHNFADGLAIGAAFSSTVETGIATTIAILFHEIPHEMGDFAVLLNSGLTVKVAMLMNFISALTAFVGLYIGLSLSTDPSVQQWIFTVTAGMFLYLSLVEMLPDMTHVQSTKPWLMFIFQNIGLLLGWTCLLLLALYEDRLII</sequence>
<keyword evidence="11" id="KW-0732">Signal</keyword>
<keyword evidence="4 10" id="KW-1133">Transmembrane helix</keyword>
<comment type="subcellular location">
    <subcellularLocation>
        <location evidence="1">Membrane</location>
        <topology evidence="1">Multi-pass membrane protein</topology>
    </subcellularLocation>
</comment>
<evidence type="ECO:0000259" key="12">
    <source>
        <dbReference type="Pfam" id="PF18292"/>
    </source>
</evidence>
<evidence type="ECO:0000256" key="3">
    <source>
        <dbReference type="ARBA" id="ARBA00022692"/>
    </source>
</evidence>
<evidence type="ECO:0000256" key="11">
    <source>
        <dbReference type="SAM" id="SignalP"/>
    </source>
</evidence>
<feature type="chain" id="PRO_5004777690" description="Zinc transporter ZIP12" evidence="11">
    <location>
        <begin position="24"/>
        <end position="704"/>
    </location>
</feature>
<evidence type="ECO:0000256" key="6">
    <source>
        <dbReference type="ARBA" id="ARBA00034634"/>
    </source>
</evidence>
<dbReference type="PANTHER" id="PTHR12191">
    <property type="entry name" value="SOLUTE CARRIER FAMILY 39"/>
    <property type="match status" value="1"/>
</dbReference>
<evidence type="ECO:0000256" key="10">
    <source>
        <dbReference type="SAM" id="Phobius"/>
    </source>
</evidence>
<dbReference type="AlphaFoldDB" id="V9KDR0"/>
<comment type="catalytic activity">
    <reaction evidence="6">
        <text>Zn(2+)(in) = Zn(2+)(out)</text>
        <dbReference type="Rhea" id="RHEA:29351"/>
        <dbReference type="ChEBI" id="CHEBI:29105"/>
    </reaction>
</comment>
<feature type="transmembrane region" description="Helical" evidence="10">
    <location>
        <begin position="370"/>
        <end position="393"/>
    </location>
</feature>
<feature type="transmembrane region" description="Helical" evidence="10">
    <location>
        <begin position="645"/>
        <end position="663"/>
    </location>
</feature>
<evidence type="ECO:0000259" key="13">
    <source>
        <dbReference type="Pfam" id="PF21116"/>
    </source>
</evidence>
<dbReference type="Pfam" id="PF02535">
    <property type="entry name" value="Zip"/>
    <property type="match status" value="1"/>
</dbReference>
<feature type="domain" description="Zinc transporter ZIP4/12 EF-hand" evidence="13">
    <location>
        <begin position="227"/>
        <end position="349"/>
    </location>
</feature>
<name>V9KDR0_CALMI</name>
<feature type="transmembrane region" description="Helical" evidence="10">
    <location>
        <begin position="455"/>
        <end position="480"/>
    </location>
</feature>
<proteinExistence type="evidence at transcript level"/>
<evidence type="ECO:0000256" key="1">
    <source>
        <dbReference type="ARBA" id="ARBA00004141"/>
    </source>
</evidence>
<feature type="transmembrane region" description="Helical" evidence="10">
    <location>
        <begin position="402"/>
        <end position="424"/>
    </location>
</feature>
<evidence type="ECO:0000256" key="2">
    <source>
        <dbReference type="ARBA" id="ARBA00006939"/>
    </source>
</evidence>
<comment type="similarity">
    <text evidence="2">Belongs to the ZIP transporter (TC 2.A.5) family.</text>
</comment>
<dbReference type="GO" id="GO:0030003">
    <property type="term" value="P:intracellular monoatomic cation homeostasis"/>
    <property type="evidence" value="ECO:0007669"/>
    <property type="project" value="TreeGrafter"/>
</dbReference>
<dbReference type="Pfam" id="PF21116">
    <property type="entry name" value="EF-hand_Zip"/>
    <property type="match status" value="1"/>
</dbReference>
<keyword evidence="5 10" id="KW-0472">Membrane</keyword>